<feature type="region of interest" description="Disordered" evidence="2">
    <location>
        <begin position="284"/>
        <end position="311"/>
    </location>
</feature>
<proteinExistence type="predicted"/>
<feature type="domain" description="tRNA-guanine(15) transglycosylase-like" evidence="3">
    <location>
        <begin position="96"/>
        <end position="250"/>
    </location>
</feature>
<name>A0A183AZ45_9TREM</name>
<accession>A0A183AZ45</accession>
<dbReference type="Gene3D" id="3.20.20.105">
    <property type="entry name" value="Queuine tRNA-ribosyltransferase-like"/>
    <property type="match status" value="1"/>
</dbReference>
<organism evidence="4">
    <name type="scientific">Echinostoma caproni</name>
    <dbReference type="NCBI Taxonomy" id="27848"/>
    <lineage>
        <taxon>Eukaryota</taxon>
        <taxon>Metazoa</taxon>
        <taxon>Spiralia</taxon>
        <taxon>Lophotrochozoa</taxon>
        <taxon>Platyhelminthes</taxon>
        <taxon>Trematoda</taxon>
        <taxon>Digenea</taxon>
        <taxon>Plagiorchiida</taxon>
        <taxon>Echinostomata</taxon>
        <taxon>Echinostomatoidea</taxon>
        <taxon>Echinostomatidae</taxon>
        <taxon>Echinostoma</taxon>
    </lineage>
</organism>
<protein>
    <submittedName>
        <fullName evidence="4">TGT domain-containing protein</fullName>
    </submittedName>
</protein>
<evidence type="ECO:0000256" key="1">
    <source>
        <dbReference type="ARBA" id="ARBA00022833"/>
    </source>
</evidence>
<dbReference type="NCBIfam" id="TIGR00449">
    <property type="entry name" value="tgt_general"/>
    <property type="match status" value="1"/>
</dbReference>
<reference evidence="4" key="1">
    <citation type="submission" date="2016-06" db="UniProtKB">
        <authorList>
            <consortium name="WormBaseParasite"/>
        </authorList>
    </citation>
    <scope>IDENTIFICATION</scope>
</reference>
<dbReference type="InterPro" id="IPR036511">
    <property type="entry name" value="TGT-like_sf"/>
</dbReference>
<dbReference type="Pfam" id="PF01702">
    <property type="entry name" value="TGT"/>
    <property type="match status" value="1"/>
</dbReference>
<dbReference type="InterPro" id="IPR002616">
    <property type="entry name" value="tRNA_ribo_trans-like"/>
</dbReference>
<dbReference type="SUPFAM" id="SSF51713">
    <property type="entry name" value="tRNA-guanine transglycosylase"/>
    <property type="match status" value="1"/>
</dbReference>
<dbReference type="GO" id="GO:0008479">
    <property type="term" value="F:tRNA-guanosine(34) queuine transglycosylase activity"/>
    <property type="evidence" value="ECO:0007669"/>
    <property type="project" value="TreeGrafter"/>
</dbReference>
<feature type="compositionally biased region" description="Basic and acidic residues" evidence="2">
    <location>
        <begin position="288"/>
        <end position="311"/>
    </location>
</feature>
<dbReference type="AlphaFoldDB" id="A0A183AZ45"/>
<dbReference type="WBParaSite" id="ECPE_0001226601-mRNA-1">
    <property type="protein sequence ID" value="ECPE_0001226601-mRNA-1"/>
    <property type="gene ID" value="ECPE_0001226601"/>
</dbReference>
<dbReference type="PANTHER" id="PTHR43530">
    <property type="entry name" value="QUEUINE TRNA-RIBOSYLTRANSFERASE CATALYTIC SUBUNIT 1"/>
    <property type="match status" value="1"/>
</dbReference>
<evidence type="ECO:0000256" key="2">
    <source>
        <dbReference type="SAM" id="MobiDB-lite"/>
    </source>
</evidence>
<dbReference type="PANTHER" id="PTHR43530:SF1">
    <property type="entry name" value="QUEUINE TRNA-RIBOSYLTRANSFERASE CATALYTIC SUBUNIT 1"/>
    <property type="match status" value="1"/>
</dbReference>
<sequence>LVQNRNPTFRAALEASFAIKGDRHKEVIGNPRRESESVERSWVESSVFRIEGRGQGARVSPKKINEGRMNERFLSYGTKRGLQFSIHFPHTSLCRQVAGFAIGGLSGGEAKDDFWRMVHLSTSALPTDRPRYLMGVGFPVDLVVCVALGCDMFDCVYPTRTGRFGHALVPWGQLNLRQARYKSDFRPIDEDCSCPACTRPLSRAFIHASLSGHQVCASALISVHNLAYMLGLMRSVREAISAHKFPQFVRAGGDPDQSRIEYEDTRPPSWAVDALARVGIDISDLGYPDDRESTPSNRTEEEMKLKRSKVD</sequence>
<keyword evidence="1" id="KW-0862">Zinc</keyword>
<evidence type="ECO:0000313" key="4">
    <source>
        <dbReference type="WBParaSite" id="ECPE_0001226601-mRNA-1"/>
    </source>
</evidence>
<dbReference type="GO" id="GO:0006400">
    <property type="term" value="P:tRNA modification"/>
    <property type="evidence" value="ECO:0007669"/>
    <property type="project" value="InterPro"/>
</dbReference>
<evidence type="ECO:0000259" key="3">
    <source>
        <dbReference type="Pfam" id="PF01702"/>
    </source>
</evidence>
<dbReference type="GO" id="GO:0005829">
    <property type="term" value="C:cytosol"/>
    <property type="evidence" value="ECO:0007669"/>
    <property type="project" value="TreeGrafter"/>
</dbReference>